<dbReference type="PANTHER" id="PTHR21513">
    <property type="entry name" value="MAJOR SPERM PROTEIN"/>
    <property type="match status" value="1"/>
</dbReference>
<dbReference type="SUPFAM" id="SSF49354">
    <property type="entry name" value="PapD-like"/>
    <property type="match status" value="1"/>
</dbReference>
<name>A0A914YQ56_9BILA</name>
<dbReference type="InterPro" id="IPR000535">
    <property type="entry name" value="MSP_dom"/>
</dbReference>
<dbReference type="WBParaSite" id="PSU_v2.g2161.t1">
    <property type="protein sequence ID" value="PSU_v2.g2161.t1"/>
    <property type="gene ID" value="PSU_v2.g2161"/>
</dbReference>
<protein>
    <submittedName>
        <fullName evidence="3">MSP domain-containing protein</fullName>
    </submittedName>
</protein>
<sequence>MTDFGLKLEPAERIVIANKKLGEEPTHTTLKITNSGKDRCAFKVKCTSNELFRIRPPLGILRNGDSTSVATHVKHTYIYYYQLIEVTSILF</sequence>
<feature type="domain" description="MSP" evidence="1">
    <location>
        <begin position="5"/>
        <end position="91"/>
    </location>
</feature>
<dbReference type="Gene3D" id="2.60.40.10">
    <property type="entry name" value="Immunoglobulins"/>
    <property type="match status" value="1"/>
</dbReference>
<dbReference type="PROSITE" id="PS50202">
    <property type="entry name" value="MSP"/>
    <property type="match status" value="1"/>
</dbReference>
<evidence type="ECO:0000313" key="2">
    <source>
        <dbReference type="Proteomes" id="UP000887577"/>
    </source>
</evidence>
<evidence type="ECO:0000313" key="3">
    <source>
        <dbReference type="WBParaSite" id="PSU_v2.g2161.t1"/>
    </source>
</evidence>
<dbReference type="AlphaFoldDB" id="A0A914YQ56"/>
<reference evidence="3" key="1">
    <citation type="submission" date="2022-11" db="UniProtKB">
        <authorList>
            <consortium name="WormBaseParasite"/>
        </authorList>
    </citation>
    <scope>IDENTIFICATION</scope>
</reference>
<organism evidence="2 3">
    <name type="scientific">Panagrolaimus superbus</name>
    <dbReference type="NCBI Taxonomy" id="310955"/>
    <lineage>
        <taxon>Eukaryota</taxon>
        <taxon>Metazoa</taxon>
        <taxon>Ecdysozoa</taxon>
        <taxon>Nematoda</taxon>
        <taxon>Chromadorea</taxon>
        <taxon>Rhabditida</taxon>
        <taxon>Tylenchina</taxon>
        <taxon>Panagrolaimomorpha</taxon>
        <taxon>Panagrolaimoidea</taxon>
        <taxon>Panagrolaimidae</taxon>
        <taxon>Panagrolaimus</taxon>
    </lineage>
</organism>
<proteinExistence type="predicted"/>
<dbReference type="InterPro" id="IPR008962">
    <property type="entry name" value="PapD-like_sf"/>
</dbReference>
<dbReference type="InterPro" id="IPR013783">
    <property type="entry name" value="Ig-like_fold"/>
</dbReference>
<dbReference type="Pfam" id="PF00635">
    <property type="entry name" value="Motile_Sperm"/>
    <property type="match status" value="1"/>
</dbReference>
<accession>A0A914YQ56</accession>
<dbReference type="PANTHER" id="PTHR21513:SF19">
    <property type="entry name" value="MAJOR SPERM PROTEIN"/>
    <property type="match status" value="1"/>
</dbReference>
<keyword evidence="2" id="KW-1185">Reference proteome</keyword>
<dbReference type="Proteomes" id="UP000887577">
    <property type="component" value="Unplaced"/>
</dbReference>
<evidence type="ECO:0000259" key="1">
    <source>
        <dbReference type="PROSITE" id="PS50202"/>
    </source>
</evidence>